<keyword evidence="4 6" id="KW-0862">Zinc</keyword>
<keyword evidence="5" id="KW-0143">Chaperone</keyword>
<evidence type="ECO:0000259" key="8">
    <source>
        <dbReference type="PROSITE" id="PS50076"/>
    </source>
</evidence>
<evidence type="ECO:0000313" key="11">
    <source>
        <dbReference type="Proteomes" id="UP000001307"/>
    </source>
</evidence>
<dbReference type="GO" id="GO:0005524">
    <property type="term" value="F:ATP binding"/>
    <property type="evidence" value="ECO:0007669"/>
    <property type="project" value="InterPro"/>
</dbReference>
<dbReference type="InterPro" id="IPR008971">
    <property type="entry name" value="HSP40/DnaJ_pept-bd"/>
</dbReference>
<dbReference type="GO" id="GO:0031072">
    <property type="term" value="F:heat shock protein binding"/>
    <property type="evidence" value="ECO:0007669"/>
    <property type="project" value="InterPro"/>
</dbReference>
<keyword evidence="3 6" id="KW-0863">Zinc-finger</keyword>
<dbReference type="Pfam" id="PF01556">
    <property type="entry name" value="DnaJ_C"/>
    <property type="match status" value="1"/>
</dbReference>
<dbReference type="GO" id="GO:0051082">
    <property type="term" value="F:unfolded protein binding"/>
    <property type="evidence" value="ECO:0007669"/>
    <property type="project" value="InterPro"/>
</dbReference>
<dbReference type="InterPro" id="IPR012724">
    <property type="entry name" value="DnaJ"/>
</dbReference>
<name>E4XEZ7_OIKDI</name>
<gene>
    <name evidence="10" type="ORF">GSOID_T00009529001</name>
</gene>
<dbReference type="HAMAP" id="MF_01152">
    <property type="entry name" value="DnaJ"/>
    <property type="match status" value="1"/>
</dbReference>
<proteinExistence type="inferred from homology"/>
<evidence type="ECO:0000256" key="5">
    <source>
        <dbReference type="ARBA" id="ARBA00023186"/>
    </source>
</evidence>
<dbReference type="AlphaFoldDB" id="E4XEZ7"/>
<dbReference type="SUPFAM" id="SSF46565">
    <property type="entry name" value="Chaperone J-domain"/>
    <property type="match status" value="1"/>
</dbReference>
<dbReference type="InterPro" id="IPR051938">
    <property type="entry name" value="Apopto_cytoskel_mod"/>
</dbReference>
<dbReference type="SUPFAM" id="SSF49493">
    <property type="entry name" value="HSP40/DnaJ peptide-binding domain"/>
    <property type="match status" value="2"/>
</dbReference>
<evidence type="ECO:0000256" key="3">
    <source>
        <dbReference type="ARBA" id="ARBA00022771"/>
    </source>
</evidence>
<dbReference type="GO" id="GO:0009408">
    <property type="term" value="P:response to heat"/>
    <property type="evidence" value="ECO:0007669"/>
    <property type="project" value="InterPro"/>
</dbReference>
<protein>
    <submittedName>
        <fullName evidence="10">Uncharacterized protein</fullName>
    </submittedName>
</protein>
<evidence type="ECO:0000256" key="2">
    <source>
        <dbReference type="ARBA" id="ARBA00022737"/>
    </source>
</evidence>
<dbReference type="FunCoup" id="E4XEZ7">
    <property type="interactions" value="436"/>
</dbReference>
<dbReference type="InterPro" id="IPR018253">
    <property type="entry name" value="DnaJ_domain_CS"/>
</dbReference>
<evidence type="ECO:0000256" key="1">
    <source>
        <dbReference type="ARBA" id="ARBA00022723"/>
    </source>
</evidence>
<dbReference type="GO" id="GO:0008270">
    <property type="term" value="F:zinc ion binding"/>
    <property type="evidence" value="ECO:0007669"/>
    <property type="project" value="UniProtKB-KW"/>
</dbReference>
<dbReference type="PROSITE" id="PS50076">
    <property type="entry name" value="DNAJ_2"/>
    <property type="match status" value="1"/>
</dbReference>
<dbReference type="InterPro" id="IPR001305">
    <property type="entry name" value="HSP_DnaJ_Cys-rich_dom"/>
</dbReference>
<dbReference type="PRINTS" id="PR00625">
    <property type="entry name" value="JDOMAIN"/>
</dbReference>
<dbReference type="InterPro" id="IPR001623">
    <property type="entry name" value="DnaJ_domain"/>
</dbReference>
<dbReference type="InterPro" id="IPR002939">
    <property type="entry name" value="DnaJ_C"/>
</dbReference>
<evidence type="ECO:0000256" key="7">
    <source>
        <dbReference type="SAM" id="MobiDB-lite"/>
    </source>
</evidence>
<dbReference type="EMBL" id="FN653044">
    <property type="protein sequence ID" value="CBY24181.1"/>
    <property type="molecule type" value="Genomic_DNA"/>
</dbReference>
<dbReference type="CDD" id="cd10719">
    <property type="entry name" value="DnaJ_zf"/>
    <property type="match status" value="1"/>
</dbReference>
<keyword evidence="2" id="KW-0677">Repeat</keyword>
<feature type="zinc finger region" description="CR-type" evidence="6">
    <location>
        <begin position="174"/>
        <end position="252"/>
    </location>
</feature>
<dbReference type="OrthoDB" id="10256793at2759"/>
<dbReference type="GO" id="GO:0006457">
    <property type="term" value="P:protein folding"/>
    <property type="evidence" value="ECO:0007669"/>
    <property type="project" value="InterPro"/>
</dbReference>
<dbReference type="PROSITE" id="PS51188">
    <property type="entry name" value="ZF_CR"/>
    <property type="match status" value="1"/>
</dbReference>
<keyword evidence="11" id="KW-1185">Reference proteome</keyword>
<reference evidence="10" key="1">
    <citation type="journal article" date="2010" name="Science">
        <title>Plasticity of animal genome architecture unmasked by rapid evolution of a pelagic tunicate.</title>
        <authorList>
            <person name="Denoeud F."/>
            <person name="Henriet S."/>
            <person name="Mungpakdee S."/>
            <person name="Aury J.M."/>
            <person name="Da Silva C."/>
            <person name="Brinkmann H."/>
            <person name="Mikhaleva J."/>
            <person name="Olsen L.C."/>
            <person name="Jubin C."/>
            <person name="Canestro C."/>
            <person name="Bouquet J.M."/>
            <person name="Danks G."/>
            <person name="Poulain J."/>
            <person name="Campsteijn C."/>
            <person name="Adamski M."/>
            <person name="Cross I."/>
            <person name="Yadetie F."/>
            <person name="Muffato M."/>
            <person name="Louis A."/>
            <person name="Butcher S."/>
            <person name="Tsagkogeorga G."/>
            <person name="Konrad A."/>
            <person name="Singh S."/>
            <person name="Jensen M.F."/>
            <person name="Cong E.H."/>
            <person name="Eikeseth-Otteraa H."/>
            <person name="Noel B."/>
            <person name="Anthouard V."/>
            <person name="Porcel B.M."/>
            <person name="Kachouri-Lafond R."/>
            <person name="Nishino A."/>
            <person name="Ugolini M."/>
            <person name="Chourrout P."/>
            <person name="Nishida H."/>
            <person name="Aasland R."/>
            <person name="Huzurbazar S."/>
            <person name="Westhof E."/>
            <person name="Delsuc F."/>
            <person name="Lehrach H."/>
            <person name="Reinhardt R."/>
            <person name="Weissenbach J."/>
            <person name="Roy S.W."/>
            <person name="Artiguenave F."/>
            <person name="Postlethwait J.H."/>
            <person name="Manak J.R."/>
            <person name="Thompson E.M."/>
            <person name="Jaillon O."/>
            <person name="Du Pasquier L."/>
            <person name="Boudinot P."/>
            <person name="Liberles D.A."/>
            <person name="Volff J.N."/>
            <person name="Philippe H."/>
            <person name="Lenhard B."/>
            <person name="Roest Crollius H."/>
            <person name="Wincker P."/>
            <person name="Chourrout D."/>
        </authorList>
    </citation>
    <scope>NUCLEOTIDE SEQUENCE [LARGE SCALE GENOMIC DNA]</scope>
</reference>
<feature type="region of interest" description="Disordered" evidence="7">
    <location>
        <begin position="385"/>
        <end position="408"/>
    </location>
</feature>
<dbReference type="Gene3D" id="1.10.287.110">
    <property type="entry name" value="DnaJ domain"/>
    <property type="match status" value="1"/>
</dbReference>
<dbReference type="PROSITE" id="PS00636">
    <property type="entry name" value="DNAJ_1"/>
    <property type="match status" value="1"/>
</dbReference>
<evidence type="ECO:0000259" key="9">
    <source>
        <dbReference type="PROSITE" id="PS51188"/>
    </source>
</evidence>
<dbReference type="SMART" id="SM00271">
    <property type="entry name" value="DnaJ"/>
    <property type="match status" value="1"/>
</dbReference>
<dbReference type="PANTHER" id="PTHR44145">
    <property type="entry name" value="DNAJ HOMOLOG SUBFAMILY A MEMBER 3, MITOCHONDRIAL"/>
    <property type="match status" value="1"/>
</dbReference>
<dbReference type="PANTHER" id="PTHR44145:SF3">
    <property type="entry name" value="DNAJ HOMOLOG SUBFAMILY A MEMBER 3, MITOCHONDRIAL"/>
    <property type="match status" value="1"/>
</dbReference>
<dbReference type="Pfam" id="PF00226">
    <property type="entry name" value="DnaJ"/>
    <property type="match status" value="1"/>
</dbReference>
<dbReference type="InterPro" id="IPR036869">
    <property type="entry name" value="J_dom_sf"/>
</dbReference>
<keyword evidence="1 6" id="KW-0479">Metal-binding</keyword>
<dbReference type="FunFam" id="2.10.230.10:FF:000002">
    <property type="entry name" value="Molecular chaperone DnaJ"/>
    <property type="match status" value="1"/>
</dbReference>
<dbReference type="Gene3D" id="2.10.230.10">
    <property type="entry name" value="Heat shock protein DnaJ, cysteine-rich domain"/>
    <property type="match status" value="1"/>
</dbReference>
<dbReference type="Pfam" id="PF00684">
    <property type="entry name" value="DnaJ_CXXCXGXG"/>
    <property type="match status" value="1"/>
</dbReference>
<dbReference type="Proteomes" id="UP000001307">
    <property type="component" value="Unassembled WGS sequence"/>
</dbReference>
<evidence type="ECO:0000256" key="6">
    <source>
        <dbReference type="PROSITE-ProRule" id="PRU00546"/>
    </source>
</evidence>
<organism evidence="10">
    <name type="scientific">Oikopleura dioica</name>
    <name type="common">Tunicate</name>
    <dbReference type="NCBI Taxonomy" id="34765"/>
    <lineage>
        <taxon>Eukaryota</taxon>
        <taxon>Metazoa</taxon>
        <taxon>Chordata</taxon>
        <taxon>Tunicata</taxon>
        <taxon>Appendicularia</taxon>
        <taxon>Copelata</taxon>
        <taxon>Oikopleuridae</taxon>
        <taxon>Oikopleura</taxon>
    </lineage>
</organism>
<evidence type="ECO:0000313" key="10">
    <source>
        <dbReference type="EMBL" id="CBY24181.1"/>
    </source>
</evidence>
<feature type="domain" description="J" evidence="8">
    <location>
        <begin position="33"/>
        <end position="98"/>
    </location>
</feature>
<dbReference type="CDD" id="cd06257">
    <property type="entry name" value="DnaJ"/>
    <property type="match status" value="1"/>
</dbReference>
<dbReference type="SUPFAM" id="SSF57938">
    <property type="entry name" value="DnaJ/Hsp40 cysteine-rich domain"/>
    <property type="match status" value="1"/>
</dbReference>
<dbReference type="InterPro" id="IPR036410">
    <property type="entry name" value="HSP_DnaJ_Cys-rich_dom_sf"/>
</dbReference>
<dbReference type="InParanoid" id="E4XEZ7"/>
<feature type="domain" description="CR-type" evidence="9">
    <location>
        <begin position="174"/>
        <end position="252"/>
    </location>
</feature>
<sequence>MYTLSRKVLNRTLPQVNRCSCRNLSRTSALLDDFYKTLGVSKSATAKEIKKAYYQQAKKHHPDANKDDVDAEKKFQKVSEAYECLSDPTKKQQYDQLGAAGYQNAQNHGGMGGGGFHGGGGGFRMENDPFDLFNSIFKEFGGQGNFSSYAEQIKNQPQQYDVTLNISLKEACLGVEKRVRMNLETDCHSCGGSGAKPGSKPIICPACNGSGTQTQMQGPFMMRTTCSLCLGSGKYIKDKCETCEGSGKVEQPKEVKIDVPAGISERERVRIGAHGHEIYVNFQIDQNSKFRRHGEHIHSTVDISISQAILGGSKIVDTIDGVEQIVIKPGTESDTQIRLSRKGSCKLGNKSFRGDHICHLQIKPPKSLTENQRKAILEFAKDEDFSGSVNEEPGDESLLAKAKNKFNS</sequence>
<dbReference type="CDD" id="cd10747">
    <property type="entry name" value="DnaJ_C"/>
    <property type="match status" value="1"/>
</dbReference>
<evidence type="ECO:0000256" key="4">
    <source>
        <dbReference type="ARBA" id="ARBA00022833"/>
    </source>
</evidence>
<dbReference type="Gene3D" id="2.60.260.20">
    <property type="entry name" value="Urease metallochaperone UreE, N-terminal domain"/>
    <property type="match status" value="2"/>
</dbReference>
<dbReference type="FunFam" id="2.60.260.20:FF:000005">
    <property type="entry name" value="Chaperone protein dnaJ 1, mitochondrial"/>
    <property type="match status" value="1"/>
</dbReference>
<accession>E4XEZ7</accession>